<dbReference type="EMBL" id="AKCV02000025">
    <property type="protein sequence ID" value="TMS56968.1"/>
    <property type="molecule type" value="Genomic_DNA"/>
</dbReference>
<comment type="caution">
    <text evidence="1">The sequence shown here is derived from an EMBL/GenBank/DDBJ whole genome shotgun (WGS) entry which is preliminary data.</text>
</comment>
<dbReference type="EC" id="2.1.2.9" evidence="1"/>
<keyword evidence="2" id="KW-1185">Reference proteome</keyword>
<keyword evidence="1" id="KW-0808">Transferase</keyword>
<name>A0ACD3SL92_9BURK</name>
<proteinExistence type="predicted"/>
<reference evidence="1" key="1">
    <citation type="submission" date="2019-05" db="EMBL/GenBank/DDBJ databases">
        <title>Revised genome assembly of Burkholderiaceae (previously Ralstonia) sp. PBA.</title>
        <authorList>
            <person name="Gan H.M."/>
        </authorList>
    </citation>
    <scope>NUCLEOTIDE SEQUENCE</scope>
    <source>
        <strain evidence="1">PBA</strain>
    </source>
</reference>
<sequence>MTLRVAFAGTPEFARAALAAIHAAGFPIVAVLTQPDRPAGRGMQLQASPVKQYAAQHGLGPILQPRSLRLQGKYPEDAATAMDALRAAAPDVMVVAAYGLLLPLDTLQLPRHGCLNIHASLLPRWRGAAPIHRAIEAGDAESGITLMQMDEGLDTGAMLARGAVPIAPGVTTAVLHDTLAVLGAEMIVSALRKLESEGVLTGTPQPEDGVTYAAKIGKDEARLDLRRPAAILARQIWAFNPFPGAVVEFDGVAVKLWQGEAVAGKGAPGTVLQADAQGLVIACGEGALRVTELQKPGGKRLPAQAFLQGMPLQPGRMAGLMPPAPAA</sequence>
<accession>A0ACD3SL92</accession>
<evidence type="ECO:0000313" key="2">
    <source>
        <dbReference type="Proteomes" id="UP000004277"/>
    </source>
</evidence>
<organism evidence="1 2">
    <name type="scientific">Imbroritus primus</name>
    <dbReference type="NCBI Taxonomy" id="3058603"/>
    <lineage>
        <taxon>Bacteria</taxon>
        <taxon>Pseudomonadati</taxon>
        <taxon>Pseudomonadota</taxon>
        <taxon>Betaproteobacteria</taxon>
        <taxon>Burkholderiales</taxon>
        <taxon>Burkholderiaceae</taxon>
        <taxon>Imbroritus</taxon>
    </lineage>
</organism>
<protein>
    <submittedName>
        <fullName evidence="1">Methionyl-tRNA formyltransferase</fullName>
        <ecNumber evidence="1">2.1.2.9</ecNumber>
    </submittedName>
</protein>
<dbReference type="Proteomes" id="UP000004277">
    <property type="component" value="Unassembled WGS sequence"/>
</dbReference>
<gene>
    <name evidence="1" type="ORF">MW7_013420</name>
</gene>
<evidence type="ECO:0000313" key="1">
    <source>
        <dbReference type="EMBL" id="TMS56968.1"/>
    </source>
</evidence>